<dbReference type="EMBL" id="GGEC01063145">
    <property type="protein sequence ID" value="MBX43629.1"/>
    <property type="molecule type" value="Transcribed_RNA"/>
</dbReference>
<name>A0A2P2NMB9_RHIMU</name>
<organism evidence="1">
    <name type="scientific">Rhizophora mucronata</name>
    <name type="common">Asiatic mangrove</name>
    <dbReference type="NCBI Taxonomy" id="61149"/>
    <lineage>
        <taxon>Eukaryota</taxon>
        <taxon>Viridiplantae</taxon>
        <taxon>Streptophyta</taxon>
        <taxon>Embryophyta</taxon>
        <taxon>Tracheophyta</taxon>
        <taxon>Spermatophyta</taxon>
        <taxon>Magnoliopsida</taxon>
        <taxon>eudicotyledons</taxon>
        <taxon>Gunneridae</taxon>
        <taxon>Pentapetalae</taxon>
        <taxon>rosids</taxon>
        <taxon>fabids</taxon>
        <taxon>Malpighiales</taxon>
        <taxon>Rhizophoraceae</taxon>
        <taxon>Rhizophora</taxon>
    </lineage>
</organism>
<sequence length="37" mass="4566">MRNRLPYQFALMSRFTSLAITISKLDLFFFKKRKFYS</sequence>
<proteinExistence type="predicted"/>
<protein>
    <submittedName>
        <fullName evidence="1">Uncharacterized protein</fullName>
    </submittedName>
</protein>
<dbReference type="AlphaFoldDB" id="A0A2P2NMB9"/>
<reference evidence="1" key="1">
    <citation type="submission" date="2018-02" db="EMBL/GenBank/DDBJ databases">
        <title>Rhizophora mucronata_Transcriptome.</title>
        <authorList>
            <person name="Meera S.P."/>
            <person name="Sreeshan A."/>
            <person name="Augustine A."/>
        </authorList>
    </citation>
    <scope>NUCLEOTIDE SEQUENCE</scope>
    <source>
        <tissue evidence="1">Leaf</tissue>
    </source>
</reference>
<evidence type="ECO:0000313" key="1">
    <source>
        <dbReference type="EMBL" id="MBX43629.1"/>
    </source>
</evidence>
<accession>A0A2P2NMB9</accession>